<keyword evidence="3" id="KW-0808">Transferase</keyword>
<keyword evidence="4" id="KW-0547">Nucleotide-binding</keyword>
<gene>
    <name evidence="8" type="ORF">MFLAVUS_007787</name>
</gene>
<sequence>MLASAGFYFSPVTAYCGVSITVNPRDTDLVNKHRNSSTDRAFFEETHNTRSSIKGNESKNDSSSRKRAINNVSTSSETVTCFSKRLSDQGKITEAVYTKRVLLLKNPAASNKTKGVQKAATKINNSIWNFKQILNLPKPTHRTTTTYGSSQPVHHLPRNARNNPSSINILPGFKSSLLIKTNAVDVWSVGVILARFMTGTYPFFVASEDSDAIMKLAQADIIHRDIKPNNFLYSRRKKMGFVIDLGLAEHVDEGRILEELDARIEARY</sequence>
<dbReference type="Proteomes" id="UP001473302">
    <property type="component" value="Unassembled WGS sequence"/>
</dbReference>
<evidence type="ECO:0000256" key="1">
    <source>
        <dbReference type="ARBA" id="ARBA00012513"/>
    </source>
</evidence>
<feature type="region of interest" description="Disordered" evidence="7">
    <location>
        <begin position="40"/>
        <end position="71"/>
    </location>
</feature>
<evidence type="ECO:0000256" key="5">
    <source>
        <dbReference type="ARBA" id="ARBA00022777"/>
    </source>
</evidence>
<dbReference type="EC" id="2.7.11.1" evidence="1"/>
<dbReference type="PROSITE" id="PS00108">
    <property type="entry name" value="PROTEIN_KINASE_ST"/>
    <property type="match status" value="1"/>
</dbReference>
<comment type="caution">
    <text evidence="8">The sequence shown here is derived from an EMBL/GenBank/DDBJ whole genome shotgun (WGS) entry which is preliminary data.</text>
</comment>
<dbReference type="InterPro" id="IPR011009">
    <property type="entry name" value="Kinase-like_dom_sf"/>
</dbReference>
<keyword evidence="9" id="KW-1185">Reference proteome</keyword>
<dbReference type="PANTHER" id="PTHR44167:SF23">
    <property type="entry name" value="CDC7 KINASE, ISOFORM A-RELATED"/>
    <property type="match status" value="1"/>
</dbReference>
<evidence type="ECO:0000256" key="7">
    <source>
        <dbReference type="SAM" id="MobiDB-lite"/>
    </source>
</evidence>
<proteinExistence type="predicted"/>
<evidence type="ECO:0000256" key="2">
    <source>
        <dbReference type="ARBA" id="ARBA00022527"/>
    </source>
</evidence>
<protein>
    <recommendedName>
        <fullName evidence="1">non-specific serine/threonine protein kinase</fullName>
        <ecNumber evidence="1">2.7.11.1</ecNumber>
    </recommendedName>
</protein>
<name>A0ABP9Z597_9FUNG</name>
<evidence type="ECO:0000256" key="4">
    <source>
        <dbReference type="ARBA" id="ARBA00022741"/>
    </source>
</evidence>
<dbReference type="SUPFAM" id="SSF56112">
    <property type="entry name" value="Protein kinase-like (PK-like)"/>
    <property type="match status" value="2"/>
</dbReference>
<keyword evidence="5" id="KW-0418">Kinase</keyword>
<evidence type="ECO:0000256" key="6">
    <source>
        <dbReference type="ARBA" id="ARBA00022840"/>
    </source>
</evidence>
<evidence type="ECO:0000256" key="3">
    <source>
        <dbReference type="ARBA" id="ARBA00022679"/>
    </source>
</evidence>
<organism evidence="8 9">
    <name type="scientific">Mucor flavus</name>
    <dbReference type="NCBI Taxonomy" id="439312"/>
    <lineage>
        <taxon>Eukaryota</taxon>
        <taxon>Fungi</taxon>
        <taxon>Fungi incertae sedis</taxon>
        <taxon>Mucoromycota</taxon>
        <taxon>Mucoromycotina</taxon>
        <taxon>Mucoromycetes</taxon>
        <taxon>Mucorales</taxon>
        <taxon>Mucorineae</taxon>
        <taxon>Mucoraceae</taxon>
        <taxon>Mucor</taxon>
    </lineage>
</organism>
<evidence type="ECO:0000313" key="9">
    <source>
        <dbReference type="Proteomes" id="UP001473302"/>
    </source>
</evidence>
<dbReference type="PANTHER" id="PTHR44167">
    <property type="entry name" value="OVARIAN-SPECIFIC SERINE/THREONINE-PROTEIN KINASE LOK-RELATED"/>
    <property type="match status" value="1"/>
</dbReference>
<dbReference type="Gene3D" id="1.10.510.10">
    <property type="entry name" value="Transferase(Phosphotransferase) domain 1"/>
    <property type="match status" value="2"/>
</dbReference>
<reference evidence="8 9" key="1">
    <citation type="submission" date="2024-04" db="EMBL/GenBank/DDBJ databases">
        <title>genome sequences of Mucor flavus KT1a and Helicostylum pulchrum KT1b strains isolated from the surface of a dry-aged beef.</title>
        <authorList>
            <person name="Toyotome T."/>
            <person name="Hosono M."/>
            <person name="Torimaru M."/>
            <person name="Fukuda K."/>
            <person name="Mikami N."/>
        </authorList>
    </citation>
    <scope>NUCLEOTIDE SEQUENCE [LARGE SCALE GENOMIC DNA]</scope>
    <source>
        <strain evidence="8 9">KT1a</strain>
    </source>
</reference>
<evidence type="ECO:0000313" key="8">
    <source>
        <dbReference type="EMBL" id="GAA5814293.1"/>
    </source>
</evidence>
<keyword evidence="6" id="KW-0067">ATP-binding</keyword>
<dbReference type="EMBL" id="BAABUK010000020">
    <property type="protein sequence ID" value="GAA5814293.1"/>
    <property type="molecule type" value="Genomic_DNA"/>
</dbReference>
<accession>A0ABP9Z597</accession>
<keyword evidence="2" id="KW-0723">Serine/threonine-protein kinase</keyword>
<dbReference type="InterPro" id="IPR008271">
    <property type="entry name" value="Ser/Thr_kinase_AS"/>
</dbReference>